<organism evidence="3 4">
    <name type="scientific">Haloplanus litoreus</name>
    <dbReference type="NCBI Taxonomy" id="767515"/>
    <lineage>
        <taxon>Archaea</taxon>
        <taxon>Methanobacteriati</taxon>
        <taxon>Methanobacteriota</taxon>
        <taxon>Stenosarchaea group</taxon>
        <taxon>Halobacteria</taxon>
        <taxon>Halobacteriales</taxon>
        <taxon>Haloferacaceae</taxon>
        <taxon>Haloplanus</taxon>
    </lineage>
</organism>
<sequence length="441" mass="49835">MPRVALVVLDTLRYDAFDAHFDWLPGKRFEHAYSPSHRTPPVHAAMFCGKYASELGVYAGADALDCPEPTLAESLSAAGVRTRAFSANTYITEHFGFDRGFDEFERPWQLDSLDDDVFDWQAHVDDSRFDPPLSYLSGVAHCLVGEKRTRRSLRDAAKRFSARQGWFGLGDDGAEECLAYLRDTEFEDDEFVFCNLMEAHEPYEPPEAYRTTDLEWLPTTAEIALGETSDDPETVRQAYHDSVRYLADRYEEIFAVLDDQFDYVITCADHGELFDRDGLWGHFYGVYPELTRVPLIISGADVDATDCEAVVSLLDVHRTVADLFDVDVESRGRSLLGNVEGRSYLTESHGIAEKRLDAVRSEAQRQRARRYRQPLTGFATPPSYYGYETPAEFVETGTAVVDVPYDRMVSLRDSLDTPSEESAEGEMSESVQSRLEDLGYV</sequence>
<dbReference type="PANTHER" id="PTHR43751:SF3">
    <property type="entry name" value="SULFATASE N-TERMINAL DOMAIN-CONTAINING PROTEIN"/>
    <property type="match status" value="1"/>
</dbReference>
<evidence type="ECO:0000256" key="1">
    <source>
        <dbReference type="SAM" id="MobiDB-lite"/>
    </source>
</evidence>
<dbReference type="EMBL" id="JBHTAT010000001">
    <property type="protein sequence ID" value="MFC7255295.1"/>
    <property type="molecule type" value="Genomic_DNA"/>
</dbReference>
<protein>
    <submittedName>
        <fullName evidence="3">Sulfatase-like hydrolase/transferase</fullName>
    </submittedName>
</protein>
<dbReference type="SUPFAM" id="SSF53649">
    <property type="entry name" value="Alkaline phosphatase-like"/>
    <property type="match status" value="1"/>
</dbReference>
<dbReference type="PANTHER" id="PTHR43751">
    <property type="entry name" value="SULFATASE"/>
    <property type="match status" value="1"/>
</dbReference>
<dbReference type="InterPro" id="IPR052701">
    <property type="entry name" value="GAG_Ulvan_Degrading_Sulfatases"/>
</dbReference>
<keyword evidence="4" id="KW-1185">Reference proteome</keyword>
<dbReference type="Gene3D" id="3.40.720.10">
    <property type="entry name" value="Alkaline Phosphatase, subunit A"/>
    <property type="match status" value="1"/>
</dbReference>
<dbReference type="GeneID" id="96953647"/>
<evidence type="ECO:0000313" key="3">
    <source>
        <dbReference type="EMBL" id="MFC7255295.1"/>
    </source>
</evidence>
<accession>A0ABD5ZX85</accession>
<name>A0ABD5ZX85_9EURY</name>
<proteinExistence type="predicted"/>
<evidence type="ECO:0000259" key="2">
    <source>
        <dbReference type="Pfam" id="PF00884"/>
    </source>
</evidence>
<comment type="caution">
    <text evidence="3">The sequence shown here is derived from an EMBL/GenBank/DDBJ whole genome shotgun (WGS) entry which is preliminary data.</text>
</comment>
<dbReference type="Proteomes" id="UP001596434">
    <property type="component" value="Unassembled WGS sequence"/>
</dbReference>
<feature type="domain" description="Sulfatase N-terminal" evidence="2">
    <location>
        <begin position="26"/>
        <end position="326"/>
    </location>
</feature>
<dbReference type="RefSeq" id="WP_379703518.1">
    <property type="nucleotide sequence ID" value="NZ_JBHTAT010000001.1"/>
</dbReference>
<dbReference type="InterPro" id="IPR017850">
    <property type="entry name" value="Alkaline_phosphatase_core_sf"/>
</dbReference>
<dbReference type="AlphaFoldDB" id="A0ABD5ZX85"/>
<gene>
    <name evidence="3" type="ORF">ACFQKE_08315</name>
</gene>
<evidence type="ECO:0000313" key="4">
    <source>
        <dbReference type="Proteomes" id="UP001596434"/>
    </source>
</evidence>
<dbReference type="Pfam" id="PF00884">
    <property type="entry name" value="Sulfatase"/>
    <property type="match status" value="1"/>
</dbReference>
<feature type="region of interest" description="Disordered" evidence="1">
    <location>
        <begin position="414"/>
        <end position="441"/>
    </location>
</feature>
<dbReference type="InterPro" id="IPR000917">
    <property type="entry name" value="Sulfatase_N"/>
</dbReference>
<feature type="compositionally biased region" description="Acidic residues" evidence="1">
    <location>
        <begin position="418"/>
        <end position="427"/>
    </location>
</feature>
<reference evidence="3 4" key="1">
    <citation type="journal article" date="2019" name="Int. J. Syst. Evol. Microbiol.">
        <title>The Global Catalogue of Microorganisms (GCM) 10K type strain sequencing project: providing services to taxonomists for standard genome sequencing and annotation.</title>
        <authorList>
            <consortium name="The Broad Institute Genomics Platform"/>
            <consortium name="The Broad Institute Genome Sequencing Center for Infectious Disease"/>
            <person name="Wu L."/>
            <person name="Ma J."/>
        </authorList>
    </citation>
    <scope>NUCLEOTIDE SEQUENCE [LARGE SCALE GENOMIC DNA]</scope>
    <source>
        <strain evidence="3 4">GX21</strain>
    </source>
</reference>